<sequence>MLLSKRLETASKFINIVEDSILLVEEYKKHGAKGSTEKELVFRGGSHPGHSPGGALILELQCKRSLKWASVSPLDSFAKELKLGFPVQLENPHVISINQIWAGVVSLGPSGCPFQDMKRNSHTEYKHFVGCMNEMKSKVIKICNLLQCVVGIFLGGLERLPLFERGPSKSQGIDGPNTMFFQHNWLAMGEWICLFVRQVYDGGVLPPHINHTLLVLLPKIANPKKMSQFKPISNVVYKAITKVIVNHTLFWVEL</sequence>
<organism evidence="1 2">
    <name type="scientific">Hibiscus sabdariffa</name>
    <name type="common">roselle</name>
    <dbReference type="NCBI Taxonomy" id="183260"/>
    <lineage>
        <taxon>Eukaryota</taxon>
        <taxon>Viridiplantae</taxon>
        <taxon>Streptophyta</taxon>
        <taxon>Embryophyta</taxon>
        <taxon>Tracheophyta</taxon>
        <taxon>Spermatophyta</taxon>
        <taxon>Magnoliopsida</taxon>
        <taxon>eudicotyledons</taxon>
        <taxon>Gunneridae</taxon>
        <taxon>Pentapetalae</taxon>
        <taxon>rosids</taxon>
        <taxon>malvids</taxon>
        <taxon>Malvales</taxon>
        <taxon>Malvaceae</taxon>
        <taxon>Malvoideae</taxon>
        <taxon>Hibiscus</taxon>
    </lineage>
</organism>
<keyword evidence="2" id="KW-1185">Reference proteome</keyword>
<gene>
    <name evidence="1" type="ORF">V6N12_023127</name>
</gene>
<accession>A0ABR2FXK0</accession>
<evidence type="ECO:0000313" key="1">
    <source>
        <dbReference type="EMBL" id="KAK8588703.1"/>
    </source>
</evidence>
<reference evidence="1 2" key="1">
    <citation type="journal article" date="2024" name="G3 (Bethesda)">
        <title>Genome assembly of Hibiscus sabdariffa L. provides insights into metabolisms of medicinal natural products.</title>
        <authorList>
            <person name="Kim T."/>
        </authorList>
    </citation>
    <scope>NUCLEOTIDE SEQUENCE [LARGE SCALE GENOMIC DNA]</scope>
    <source>
        <strain evidence="1">TK-2024</strain>
        <tissue evidence="1">Old leaves</tissue>
    </source>
</reference>
<dbReference type="EMBL" id="JBBPBM010000004">
    <property type="protein sequence ID" value="KAK8588703.1"/>
    <property type="molecule type" value="Genomic_DNA"/>
</dbReference>
<evidence type="ECO:0000313" key="2">
    <source>
        <dbReference type="Proteomes" id="UP001472677"/>
    </source>
</evidence>
<name>A0ABR2FXK0_9ROSI</name>
<comment type="caution">
    <text evidence="1">The sequence shown here is derived from an EMBL/GenBank/DDBJ whole genome shotgun (WGS) entry which is preliminary data.</text>
</comment>
<proteinExistence type="predicted"/>
<protein>
    <submittedName>
        <fullName evidence="1">Uncharacterized protein</fullName>
    </submittedName>
</protein>
<dbReference type="Proteomes" id="UP001472677">
    <property type="component" value="Unassembled WGS sequence"/>
</dbReference>